<dbReference type="InterPro" id="IPR029033">
    <property type="entry name" value="His_PPase_superfam"/>
</dbReference>
<reference evidence="3" key="1">
    <citation type="journal article" date="2019" name="Int. J. Syst. Evol. Microbiol.">
        <title>The Global Catalogue of Microorganisms (GCM) 10K type strain sequencing project: providing services to taxonomists for standard genome sequencing and annotation.</title>
        <authorList>
            <consortium name="The Broad Institute Genomics Platform"/>
            <consortium name="The Broad Institute Genome Sequencing Center for Infectious Disease"/>
            <person name="Wu L."/>
            <person name="Ma J."/>
        </authorList>
    </citation>
    <scope>NUCLEOTIDE SEQUENCE [LARGE SCALE GENOMIC DNA]</scope>
    <source>
        <strain evidence="3">KACC 12649</strain>
    </source>
</reference>
<dbReference type="Pfam" id="PF00300">
    <property type="entry name" value="His_Phos_1"/>
    <property type="match status" value="1"/>
</dbReference>
<feature type="signal peptide" evidence="1">
    <location>
        <begin position="1"/>
        <end position="19"/>
    </location>
</feature>
<evidence type="ECO:0000313" key="3">
    <source>
        <dbReference type="Proteomes" id="UP001596050"/>
    </source>
</evidence>
<dbReference type="Gene3D" id="3.40.50.1240">
    <property type="entry name" value="Phosphoglycerate mutase-like"/>
    <property type="match status" value="1"/>
</dbReference>
<dbReference type="RefSeq" id="WP_379782422.1">
    <property type="nucleotide sequence ID" value="NZ_JBHSMU010000009.1"/>
</dbReference>
<keyword evidence="3" id="KW-1185">Reference proteome</keyword>
<name>A0ABW0L2K4_9BURK</name>
<evidence type="ECO:0000313" key="2">
    <source>
        <dbReference type="EMBL" id="MFC5460010.1"/>
    </source>
</evidence>
<dbReference type="InterPro" id="IPR013078">
    <property type="entry name" value="His_Pase_superF_clade-1"/>
</dbReference>
<evidence type="ECO:0000256" key="1">
    <source>
        <dbReference type="SAM" id="SignalP"/>
    </source>
</evidence>
<gene>
    <name evidence="2" type="ORF">ACFPN5_09330</name>
</gene>
<accession>A0ABW0L2K4</accession>
<feature type="chain" id="PRO_5046478311" evidence="1">
    <location>
        <begin position="20"/>
        <end position="197"/>
    </location>
</feature>
<dbReference type="EMBL" id="JBHSMU010000009">
    <property type="protein sequence ID" value="MFC5460010.1"/>
    <property type="molecule type" value="Genomic_DNA"/>
</dbReference>
<protein>
    <submittedName>
        <fullName evidence="2">Histidine phosphatase family protein</fullName>
    </submittedName>
</protein>
<comment type="caution">
    <text evidence="2">The sequence shown here is derived from an EMBL/GenBank/DDBJ whole genome shotgun (WGS) entry which is preliminary data.</text>
</comment>
<dbReference type="Proteomes" id="UP001596050">
    <property type="component" value="Unassembled WGS sequence"/>
</dbReference>
<sequence length="197" mass="21343">MKTVWVVLLLALTGPLAHAAEPDEALWQRMRSGGVTVLMRHAQTVPGIGDPPGFVLGQCPTQRNLSNAGRSDARSIGAAFQRRGIDPGAVWSSRWCRCLDTARLAFGRVQAEPSLDSMFNDDAARASAKLRDLHARLAARRDTTPLVLVTHDVNIRALTGESVAPGEMVVTVLRDGKLEVLGRINAHRESVAQMPTH</sequence>
<organism evidence="2 3">
    <name type="scientific">Massilia niabensis</name>
    <dbReference type="NCBI Taxonomy" id="544910"/>
    <lineage>
        <taxon>Bacteria</taxon>
        <taxon>Pseudomonadati</taxon>
        <taxon>Pseudomonadota</taxon>
        <taxon>Betaproteobacteria</taxon>
        <taxon>Burkholderiales</taxon>
        <taxon>Oxalobacteraceae</taxon>
        <taxon>Telluria group</taxon>
        <taxon>Massilia</taxon>
    </lineage>
</organism>
<proteinExistence type="predicted"/>
<keyword evidence="1" id="KW-0732">Signal</keyword>
<dbReference type="SUPFAM" id="SSF53254">
    <property type="entry name" value="Phosphoglycerate mutase-like"/>
    <property type="match status" value="1"/>
</dbReference>
<dbReference type="CDD" id="cd07040">
    <property type="entry name" value="HP"/>
    <property type="match status" value="1"/>
</dbReference>